<dbReference type="CDD" id="cd02440">
    <property type="entry name" value="AdoMet_MTases"/>
    <property type="match status" value="1"/>
</dbReference>
<dbReference type="GO" id="GO:0008176">
    <property type="term" value="F:tRNA (guanine(46)-N7)-methyltransferase activity"/>
    <property type="evidence" value="ECO:0007669"/>
    <property type="project" value="UniProtKB-UniRule"/>
</dbReference>
<feature type="binding site" evidence="9">
    <location>
        <begin position="73"/>
        <end position="74"/>
    </location>
    <ligand>
        <name>S-adenosyl-L-methionine</name>
        <dbReference type="ChEBI" id="CHEBI:59789"/>
    </ligand>
</feature>
<dbReference type="GO" id="GO:0000049">
    <property type="term" value="F:tRNA binding"/>
    <property type="evidence" value="ECO:0007669"/>
    <property type="project" value="UniProtKB-UniRule"/>
</dbReference>
<keyword evidence="4 9" id="KW-0808">Transferase</keyword>
<keyword evidence="3 9" id="KW-0489">Methyltransferase</keyword>
<keyword evidence="2 9" id="KW-0820">tRNA-binding</keyword>
<gene>
    <name evidence="10" type="primary">W02B12.10</name>
    <name evidence="9" type="synonym">TRM8</name>
    <name evidence="10" type="ORF">NGRA_2075</name>
</gene>
<feature type="active site" evidence="9">
    <location>
        <position position="123"/>
    </location>
</feature>
<evidence type="ECO:0000256" key="1">
    <source>
        <dbReference type="ARBA" id="ARBA00000142"/>
    </source>
</evidence>
<accession>A0A9P6GYU4</accession>
<dbReference type="PANTHER" id="PTHR23417:SF16">
    <property type="entry name" value="TRNA (GUANINE-N(7)-)-METHYLTRANSFERASE"/>
    <property type="match status" value="1"/>
</dbReference>
<comment type="catalytic activity">
    <reaction evidence="1 9">
        <text>guanosine(46) in tRNA + S-adenosyl-L-methionine = N(7)-methylguanosine(46) in tRNA + S-adenosyl-L-homocysteine</text>
        <dbReference type="Rhea" id="RHEA:42708"/>
        <dbReference type="Rhea" id="RHEA-COMP:10188"/>
        <dbReference type="Rhea" id="RHEA-COMP:10189"/>
        <dbReference type="ChEBI" id="CHEBI:57856"/>
        <dbReference type="ChEBI" id="CHEBI:59789"/>
        <dbReference type="ChEBI" id="CHEBI:74269"/>
        <dbReference type="ChEBI" id="CHEBI:74480"/>
        <dbReference type="EC" id="2.1.1.33"/>
    </reaction>
</comment>
<keyword evidence="8 9" id="KW-0539">Nucleus</keyword>
<keyword evidence="11" id="KW-1185">Reference proteome</keyword>
<evidence type="ECO:0000256" key="4">
    <source>
        <dbReference type="ARBA" id="ARBA00022679"/>
    </source>
</evidence>
<feature type="binding site" evidence="9">
    <location>
        <begin position="198"/>
        <end position="200"/>
    </location>
    <ligand>
        <name>S-adenosyl-L-methionine</name>
        <dbReference type="ChEBI" id="CHEBI:59789"/>
    </ligand>
</feature>
<evidence type="ECO:0000256" key="3">
    <source>
        <dbReference type="ARBA" id="ARBA00022603"/>
    </source>
</evidence>
<proteinExistence type="inferred from homology"/>
<evidence type="ECO:0000313" key="11">
    <source>
        <dbReference type="Proteomes" id="UP000740883"/>
    </source>
</evidence>
<dbReference type="HAMAP" id="MF_03055">
    <property type="entry name" value="tRNA_methyltr_TrmB_euk"/>
    <property type="match status" value="1"/>
</dbReference>
<evidence type="ECO:0000256" key="6">
    <source>
        <dbReference type="ARBA" id="ARBA00022694"/>
    </source>
</evidence>
<keyword evidence="6 9" id="KW-0819">tRNA processing</keyword>
<comment type="function">
    <text evidence="9">Catalyzes the formation of N(7)-methylguanine at position 46 (m7G46) in tRNA.</text>
</comment>
<comment type="pathway">
    <text evidence="9">tRNA modification; N(7)-methylguanine-tRNA biosynthesis.</text>
</comment>
<comment type="similarity">
    <text evidence="9">Belongs to the class I-like SAM-binding methyltransferase superfamily. TrmB family.</text>
</comment>
<evidence type="ECO:0000256" key="8">
    <source>
        <dbReference type="ARBA" id="ARBA00023242"/>
    </source>
</evidence>
<evidence type="ECO:0000313" key="10">
    <source>
        <dbReference type="EMBL" id="KAF9762363.1"/>
    </source>
</evidence>
<evidence type="ECO:0000256" key="9">
    <source>
        <dbReference type="HAMAP-Rule" id="MF_03055"/>
    </source>
</evidence>
<dbReference type="OrthoDB" id="47276at2759"/>
<dbReference type="Proteomes" id="UP000740883">
    <property type="component" value="Unassembled WGS sequence"/>
</dbReference>
<evidence type="ECO:0000256" key="5">
    <source>
        <dbReference type="ARBA" id="ARBA00022691"/>
    </source>
</evidence>
<feature type="binding site" evidence="9">
    <location>
        <begin position="100"/>
        <end position="101"/>
    </location>
    <ligand>
        <name>S-adenosyl-L-methionine</name>
        <dbReference type="ChEBI" id="CHEBI:59789"/>
    </ligand>
</feature>
<dbReference type="PROSITE" id="PS51625">
    <property type="entry name" value="SAM_MT_TRMB"/>
    <property type="match status" value="1"/>
</dbReference>
<feature type="binding site" evidence="9">
    <location>
        <position position="51"/>
    </location>
    <ligand>
        <name>S-adenosyl-L-methionine</name>
        <dbReference type="ChEBI" id="CHEBI:59789"/>
    </ligand>
</feature>
<dbReference type="Gene3D" id="3.40.50.150">
    <property type="entry name" value="Vaccinia Virus protein VP39"/>
    <property type="match status" value="1"/>
</dbReference>
<dbReference type="InterPro" id="IPR025763">
    <property type="entry name" value="Trm8_euk"/>
</dbReference>
<protein>
    <recommendedName>
        <fullName evidence="9">tRNA (guanine-N(7)-)-methyltransferase</fullName>
        <ecNumber evidence="9">2.1.1.33</ecNumber>
    </recommendedName>
    <alternativeName>
        <fullName evidence="9">Transfer RNA methyltransferase 8</fullName>
    </alternativeName>
    <alternativeName>
        <fullName evidence="9">tRNA (guanine(46)-N(7))-methyltransferase</fullName>
    </alternativeName>
    <alternativeName>
        <fullName evidence="9">tRNA(m7G46)-methyltransferase</fullName>
    </alternativeName>
</protein>
<organism evidence="10 11">
    <name type="scientific">Nosema granulosis</name>
    <dbReference type="NCBI Taxonomy" id="83296"/>
    <lineage>
        <taxon>Eukaryota</taxon>
        <taxon>Fungi</taxon>
        <taxon>Fungi incertae sedis</taxon>
        <taxon>Microsporidia</taxon>
        <taxon>Nosematidae</taxon>
        <taxon>Nosema</taxon>
    </lineage>
</organism>
<feature type="binding site" evidence="9">
    <location>
        <position position="120"/>
    </location>
    <ligand>
        <name>S-adenosyl-L-methionine</name>
        <dbReference type="ChEBI" id="CHEBI:59789"/>
    </ligand>
</feature>
<dbReference type="NCBIfam" id="TIGR00091">
    <property type="entry name" value="tRNA (guanosine(46)-N7)-methyltransferase TrmB"/>
    <property type="match status" value="1"/>
</dbReference>
<comment type="caution">
    <text evidence="10">The sequence shown here is derived from an EMBL/GenBank/DDBJ whole genome shotgun (WGS) entry which is preliminary data.</text>
</comment>
<dbReference type="Pfam" id="PF02390">
    <property type="entry name" value="Methyltransf_4"/>
    <property type="match status" value="1"/>
</dbReference>
<dbReference type="GO" id="GO:0005634">
    <property type="term" value="C:nucleus"/>
    <property type="evidence" value="ECO:0007669"/>
    <property type="project" value="UniProtKB-SubCell"/>
</dbReference>
<evidence type="ECO:0000256" key="7">
    <source>
        <dbReference type="ARBA" id="ARBA00022884"/>
    </source>
</evidence>
<dbReference type="PANTHER" id="PTHR23417">
    <property type="entry name" value="3-DEOXY-D-MANNO-OCTULOSONIC-ACID TRANSFERASE/TRNA GUANINE-N 7 - -METHYLTRANSFERASE"/>
    <property type="match status" value="1"/>
</dbReference>
<comment type="subcellular location">
    <subcellularLocation>
        <location evidence="9">Nucleus</location>
    </subcellularLocation>
</comment>
<dbReference type="SUPFAM" id="SSF53335">
    <property type="entry name" value="S-adenosyl-L-methionine-dependent methyltransferases"/>
    <property type="match status" value="1"/>
</dbReference>
<dbReference type="EMBL" id="SBJO01000182">
    <property type="protein sequence ID" value="KAF9762363.1"/>
    <property type="molecule type" value="Genomic_DNA"/>
</dbReference>
<reference evidence="10 11" key="1">
    <citation type="journal article" date="2020" name="Genome Biol. Evol.">
        <title>Comparative genomics of strictly vertically transmitted, feminizing microsporidia endosymbionts of amphipod crustaceans.</title>
        <authorList>
            <person name="Cormier A."/>
            <person name="Chebbi M.A."/>
            <person name="Giraud I."/>
            <person name="Wattier R."/>
            <person name="Teixeira M."/>
            <person name="Gilbert C."/>
            <person name="Rigaud T."/>
            <person name="Cordaux R."/>
        </authorList>
    </citation>
    <scope>NUCLEOTIDE SEQUENCE [LARGE SCALE GENOMIC DNA]</scope>
    <source>
        <strain evidence="10 11">Ou3-Ou53</strain>
    </source>
</reference>
<dbReference type="InterPro" id="IPR003358">
    <property type="entry name" value="tRNA_(Gua-N-7)_MeTrfase_Trmb"/>
</dbReference>
<dbReference type="GO" id="GO:0043527">
    <property type="term" value="C:tRNA methyltransferase complex"/>
    <property type="evidence" value="ECO:0007669"/>
    <property type="project" value="TreeGrafter"/>
</dbReference>
<keyword evidence="5 9" id="KW-0949">S-adenosyl-L-methionine</keyword>
<dbReference type="AlphaFoldDB" id="A0A9P6GYU4"/>
<sequence length="221" mass="25799">MLNKISKRDYRQRAHSNPFKDLDVEIPTNPQEVDWTKYFANGSKPEFLDIGCGYGRFMFESAKIHKDNILGLEIREKVYEYVKNIIKQENLINVGVIKTNALLFLPNFFEEKSLKKVFVLFPDPHFKKRKQKGRVICCQMMNILEYILEDKGRLYISTDVKELFSDMVETVLKSGFFTRLSEEEAIKDDLYEVTYKNTDEALRAGVKSGHTFGAIFIKNKN</sequence>
<dbReference type="InterPro" id="IPR029063">
    <property type="entry name" value="SAM-dependent_MTases_sf"/>
</dbReference>
<keyword evidence="7 9" id="KW-0694">RNA-binding</keyword>
<name>A0A9P6GYU4_9MICR</name>
<evidence type="ECO:0000256" key="2">
    <source>
        <dbReference type="ARBA" id="ARBA00022555"/>
    </source>
</evidence>
<comment type="subunit">
    <text evidence="9">Forms a complex with TRM82.</text>
</comment>
<dbReference type="EC" id="2.1.1.33" evidence="9"/>